<name>A0AAD0YL20_CHRNA</name>
<evidence type="ECO:0000313" key="2">
    <source>
        <dbReference type="EMBL" id="AZA91000.1"/>
    </source>
</evidence>
<evidence type="ECO:0000313" key="3">
    <source>
        <dbReference type="Proteomes" id="UP000278288"/>
    </source>
</evidence>
<dbReference type="InterPro" id="IPR011050">
    <property type="entry name" value="Pectin_lyase_fold/virulence"/>
</dbReference>
<dbReference type="InterPro" id="IPR012334">
    <property type="entry name" value="Pectin_lyas_fold"/>
</dbReference>
<sequence>MIYTEAFFAQGSTFPNDDEVNLIDSYTFEPVIYKKTNVGVPAAGDGDGAVFRKKGNDFYKRQWTGYVNVLWWGIQGLSDQLRTDRLNTILQLGYDTFFGKMNIGISGVLFLQNNQRVLSDQCRIKQNKKNTEIFNCEEKKNISIKGFFLEGFKEDYDYAQASSSKAVGIYCYGTQNINIEKNLFKNFTYAGVSGLRNMVNLTFKQNRVENEFTEDWAKIGTGKKDNAGIAVGGKNISVVQNYFENSSQGMIIAENSKFVMISDNDIENTILEHGMYLDAGISNMTVLGNRVRNTKGIGIKVQNYDQKKYPDYVCHNIVISNNIVDNAGTIIDEALVATLDPLKDYIPAGGDGILINNTNEVAPYKLIASNVVVTGNVVRNAKQHGINIRHVEGGVISNNVINDIGNVGLYVSHAKGVDVSHNNIQTSRENGILIESNNNLLNVSFNIVENPGIKNQGNEGRLAGIKLVEGNNYEIAIRHNKIRGNGMMTWGIFSEGGVGQSTHEIENNVVLNSKYIDYRFVNGTTKLRMLRDNYKCILNSPGDTWLDPCL</sequence>
<dbReference type="InterPro" id="IPR039448">
    <property type="entry name" value="Beta_helix"/>
</dbReference>
<dbReference type="Gene3D" id="2.160.20.10">
    <property type="entry name" value="Single-stranded right-handed beta-helix, Pectin lyase-like"/>
    <property type="match status" value="2"/>
</dbReference>
<dbReference type="SUPFAM" id="SSF51126">
    <property type="entry name" value="Pectin lyase-like"/>
    <property type="match status" value="2"/>
</dbReference>
<dbReference type="EMBL" id="CP033923">
    <property type="protein sequence ID" value="AZA91000.1"/>
    <property type="molecule type" value="Genomic_DNA"/>
</dbReference>
<dbReference type="SMART" id="SM00710">
    <property type="entry name" value="PbH1"/>
    <property type="match status" value="8"/>
</dbReference>
<dbReference type="RefSeq" id="WP_123857704.1">
    <property type="nucleotide sequence ID" value="NZ_CP033923.1"/>
</dbReference>
<dbReference type="KEGG" id="cnk:EG343_10325"/>
<gene>
    <name evidence="2" type="ORF">EG343_10325</name>
</gene>
<evidence type="ECO:0000259" key="1">
    <source>
        <dbReference type="Pfam" id="PF13229"/>
    </source>
</evidence>
<feature type="domain" description="Right handed beta helix" evidence="1">
    <location>
        <begin position="352"/>
        <end position="514"/>
    </location>
</feature>
<proteinExistence type="predicted"/>
<dbReference type="NCBIfam" id="TIGR03807">
    <property type="entry name" value="RR_fam_repeat"/>
    <property type="match status" value="1"/>
</dbReference>
<protein>
    <submittedName>
        <fullName evidence="2">Right-handed parallel beta-helix repeat-containing protein</fullName>
    </submittedName>
</protein>
<dbReference type="Proteomes" id="UP000278288">
    <property type="component" value="Chromosome"/>
</dbReference>
<organism evidence="2 3">
    <name type="scientific">Chryseobacterium nakagawai</name>
    <dbReference type="NCBI Taxonomy" id="1241982"/>
    <lineage>
        <taxon>Bacteria</taxon>
        <taxon>Pseudomonadati</taxon>
        <taxon>Bacteroidota</taxon>
        <taxon>Flavobacteriia</taxon>
        <taxon>Flavobacteriales</taxon>
        <taxon>Weeksellaceae</taxon>
        <taxon>Chryseobacterium group</taxon>
        <taxon>Chryseobacterium</taxon>
    </lineage>
</organism>
<dbReference type="InterPro" id="IPR022444">
    <property type="entry name" value="Cofactor-bd_rpt"/>
</dbReference>
<dbReference type="Pfam" id="PF13229">
    <property type="entry name" value="Beta_helix"/>
    <property type="match status" value="2"/>
</dbReference>
<keyword evidence="3" id="KW-1185">Reference proteome</keyword>
<dbReference type="InterPro" id="IPR006626">
    <property type="entry name" value="PbH1"/>
</dbReference>
<reference evidence="2 3" key="1">
    <citation type="submission" date="2018-11" db="EMBL/GenBank/DDBJ databases">
        <title>Proposal to divide the Flavobacteriaceae and reorganize its genera based on Amino Acid Identity values calculated from whole genome sequences.</title>
        <authorList>
            <person name="Nicholson A.C."/>
            <person name="Gulvik C.A."/>
            <person name="Whitney A.M."/>
            <person name="Humrighouse B.W."/>
            <person name="Bell M."/>
            <person name="Holmes B."/>
            <person name="Steigerwalt A.G."/>
            <person name="Villarma A."/>
            <person name="Sheth M."/>
            <person name="Batra D."/>
            <person name="Pryor J."/>
            <person name="Bernardet J.-F."/>
            <person name="Hugo C."/>
            <person name="Kampfer P."/>
            <person name="Newman J."/>
            <person name="McQuiston J.R."/>
        </authorList>
    </citation>
    <scope>NUCLEOTIDE SEQUENCE [LARGE SCALE GENOMIC DNA]</scope>
    <source>
        <strain evidence="2 3">G0041</strain>
    </source>
</reference>
<accession>A0AAD0YL20</accession>
<dbReference type="AlphaFoldDB" id="A0AAD0YL20"/>
<feature type="domain" description="Right handed beta helix" evidence="1">
    <location>
        <begin position="168"/>
        <end position="328"/>
    </location>
</feature>